<sequence>MRISAIVTAIAFAALALVAAPLPEASAASCPSGSLCQYSGAGFSGTAKVVTLNTKNFRNYCGPAGDPSTRSVINNTNVELLFSSGSNCGGGQPYRYVGPGKQVADLGFDALSVTWCPSC</sequence>
<protein>
    <submittedName>
        <fullName evidence="2">Peptidase inhibitor family I36 protein</fullName>
    </submittedName>
</protein>
<dbReference type="Pfam" id="PF03995">
    <property type="entry name" value="Inhibitor_I36"/>
    <property type="match status" value="1"/>
</dbReference>
<reference evidence="2 3" key="1">
    <citation type="submission" date="2024-10" db="EMBL/GenBank/DDBJ databases">
        <title>The Natural Products Discovery Center: Release of the First 8490 Sequenced Strains for Exploring Actinobacteria Biosynthetic Diversity.</title>
        <authorList>
            <person name="Kalkreuter E."/>
            <person name="Kautsar S.A."/>
            <person name="Yang D."/>
            <person name="Bader C.D."/>
            <person name="Teijaro C.N."/>
            <person name="Fluegel L."/>
            <person name="Davis C.M."/>
            <person name="Simpson J.R."/>
            <person name="Lauterbach L."/>
            <person name="Steele A.D."/>
            <person name="Gui C."/>
            <person name="Meng S."/>
            <person name="Li G."/>
            <person name="Viehrig K."/>
            <person name="Ye F."/>
            <person name="Su P."/>
            <person name="Kiefer A.F."/>
            <person name="Nichols A."/>
            <person name="Cepeda A.J."/>
            <person name="Yan W."/>
            <person name="Fan B."/>
            <person name="Jiang Y."/>
            <person name="Adhikari A."/>
            <person name="Zheng C.-J."/>
            <person name="Schuster L."/>
            <person name="Cowan T.M."/>
            <person name="Smanski M.J."/>
            <person name="Chevrette M.G."/>
            <person name="De Carvalho L.P.S."/>
            <person name="Shen B."/>
        </authorList>
    </citation>
    <scope>NUCLEOTIDE SEQUENCE [LARGE SCALE GENOMIC DNA]</scope>
    <source>
        <strain evidence="2 3">NPDC019626</strain>
    </source>
</reference>
<comment type="caution">
    <text evidence="2">The sequence shown here is derived from an EMBL/GenBank/DDBJ whole genome shotgun (WGS) entry which is preliminary data.</text>
</comment>
<evidence type="ECO:0000313" key="2">
    <source>
        <dbReference type="EMBL" id="MFI2319801.1"/>
    </source>
</evidence>
<keyword evidence="1" id="KW-0732">Signal</keyword>
<keyword evidence="3" id="KW-1185">Reference proteome</keyword>
<dbReference type="Gene3D" id="2.60.20.30">
    <property type="match status" value="1"/>
</dbReference>
<feature type="signal peptide" evidence="1">
    <location>
        <begin position="1"/>
        <end position="19"/>
    </location>
</feature>
<dbReference type="RefSeq" id="WP_195042720.1">
    <property type="nucleotide sequence ID" value="NZ_JADLRZ010000001.1"/>
</dbReference>
<dbReference type="Proteomes" id="UP001611450">
    <property type="component" value="Unassembled WGS sequence"/>
</dbReference>
<name>A0ABW7WCA0_9NOCA</name>
<organism evidence="2 3">
    <name type="scientific">Nocardia beijingensis</name>
    <dbReference type="NCBI Taxonomy" id="95162"/>
    <lineage>
        <taxon>Bacteria</taxon>
        <taxon>Bacillati</taxon>
        <taxon>Actinomycetota</taxon>
        <taxon>Actinomycetes</taxon>
        <taxon>Mycobacteriales</taxon>
        <taxon>Nocardiaceae</taxon>
        <taxon>Nocardia</taxon>
    </lineage>
</organism>
<proteinExistence type="predicted"/>
<dbReference type="InterPro" id="IPR011024">
    <property type="entry name" value="G_crystallin-like"/>
</dbReference>
<accession>A0ABW7WCA0</accession>
<dbReference type="EMBL" id="JBIRXV010000001">
    <property type="protein sequence ID" value="MFI2319801.1"/>
    <property type="molecule type" value="Genomic_DNA"/>
</dbReference>
<feature type="chain" id="PRO_5046245166" evidence="1">
    <location>
        <begin position="20"/>
        <end position="119"/>
    </location>
</feature>
<gene>
    <name evidence="2" type="ORF">ACH47G_04870</name>
</gene>
<evidence type="ECO:0000256" key="1">
    <source>
        <dbReference type="SAM" id="SignalP"/>
    </source>
</evidence>
<dbReference type="SUPFAM" id="SSF49695">
    <property type="entry name" value="gamma-Crystallin-like"/>
    <property type="match status" value="1"/>
</dbReference>
<evidence type="ECO:0000313" key="3">
    <source>
        <dbReference type="Proteomes" id="UP001611450"/>
    </source>
</evidence>
<dbReference type="InterPro" id="IPR015791">
    <property type="entry name" value="Antimic/Inh_G_crystallin-like"/>
</dbReference>